<proteinExistence type="predicted"/>
<name>A0ACB9M9D8_9MYRT</name>
<reference evidence="2" key="1">
    <citation type="journal article" date="2023" name="Front. Plant Sci.">
        <title>Chromosomal-level genome assembly of Melastoma candidum provides insights into trichome evolution.</title>
        <authorList>
            <person name="Zhong Y."/>
            <person name="Wu W."/>
            <person name="Sun C."/>
            <person name="Zou P."/>
            <person name="Liu Y."/>
            <person name="Dai S."/>
            <person name="Zhou R."/>
        </authorList>
    </citation>
    <scope>NUCLEOTIDE SEQUENCE [LARGE SCALE GENOMIC DNA]</scope>
</reference>
<protein>
    <submittedName>
        <fullName evidence="1">Uncharacterized protein</fullName>
    </submittedName>
</protein>
<evidence type="ECO:0000313" key="2">
    <source>
        <dbReference type="Proteomes" id="UP001057402"/>
    </source>
</evidence>
<organism evidence="1 2">
    <name type="scientific">Melastoma candidum</name>
    <dbReference type="NCBI Taxonomy" id="119954"/>
    <lineage>
        <taxon>Eukaryota</taxon>
        <taxon>Viridiplantae</taxon>
        <taxon>Streptophyta</taxon>
        <taxon>Embryophyta</taxon>
        <taxon>Tracheophyta</taxon>
        <taxon>Spermatophyta</taxon>
        <taxon>Magnoliopsida</taxon>
        <taxon>eudicotyledons</taxon>
        <taxon>Gunneridae</taxon>
        <taxon>Pentapetalae</taxon>
        <taxon>rosids</taxon>
        <taxon>malvids</taxon>
        <taxon>Myrtales</taxon>
        <taxon>Melastomataceae</taxon>
        <taxon>Melastomatoideae</taxon>
        <taxon>Melastomateae</taxon>
        <taxon>Melastoma</taxon>
    </lineage>
</organism>
<gene>
    <name evidence="1" type="ORF">MLD38_034272</name>
</gene>
<comment type="caution">
    <text evidence="1">The sequence shown here is derived from an EMBL/GenBank/DDBJ whole genome shotgun (WGS) entry which is preliminary data.</text>
</comment>
<accession>A0ACB9M9D8</accession>
<dbReference type="Proteomes" id="UP001057402">
    <property type="component" value="Chromosome 10"/>
</dbReference>
<keyword evidence="2" id="KW-1185">Reference proteome</keyword>
<dbReference type="EMBL" id="CM042889">
    <property type="protein sequence ID" value="KAI4320827.1"/>
    <property type="molecule type" value="Genomic_DNA"/>
</dbReference>
<sequence length="176" mass="19340">MEMLSELVTRPKGCRKRDGPLWGCRLVEEVWSWGKLTRSWCADSLLLVPRLWRKAPEVIVVVAAESKWRSNLGLSKATGARFVRRHRPLVLPGRRQRAVLVLSGGNCRDCNWMRHQRCLLAGPNSSSLGDFGTGLGGPVDGPGLGGSAGLYQEGPSLGRLVKSVIYYLFVKVGLSL</sequence>
<evidence type="ECO:0000313" key="1">
    <source>
        <dbReference type="EMBL" id="KAI4320827.1"/>
    </source>
</evidence>